<protein>
    <recommendedName>
        <fullName evidence="10">HAD-IIIA family hydrolase</fullName>
    </recommendedName>
</protein>
<comment type="subunit">
    <text evidence="3">Homotetramer.</text>
</comment>
<dbReference type="RefSeq" id="WP_185692815.1">
    <property type="nucleotide sequence ID" value="NZ_JACHVA010000082.1"/>
</dbReference>
<evidence type="ECO:0000313" key="9">
    <source>
        <dbReference type="Proteomes" id="UP000525652"/>
    </source>
</evidence>
<evidence type="ECO:0000256" key="4">
    <source>
        <dbReference type="ARBA" id="ARBA00022723"/>
    </source>
</evidence>
<gene>
    <name evidence="8" type="ORF">H5P30_10035</name>
</gene>
<dbReference type="GO" id="GO:0016788">
    <property type="term" value="F:hydrolase activity, acting on ester bonds"/>
    <property type="evidence" value="ECO:0007669"/>
    <property type="project" value="InterPro"/>
</dbReference>
<evidence type="ECO:0000256" key="3">
    <source>
        <dbReference type="ARBA" id="ARBA00011881"/>
    </source>
</evidence>
<evidence type="ECO:0000256" key="2">
    <source>
        <dbReference type="ARBA" id="ARBA00005893"/>
    </source>
</evidence>
<dbReference type="InterPro" id="IPR036412">
    <property type="entry name" value="HAD-like_sf"/>
</dbReference>
<evidence type="ECO:0008006" key="10">
    <source>
        <dbReference type="Google" id="ProtNLM"/>
    </source>
</evidence>
<evidence type="ECO:0000256" key="6">
    <source>
        <dbReference type="ARBA" id="ARBA00022842"/>
    </source>
</evidence>
<dbReference type="SUPFAM" id="SSF56784">
    <property type="entry name" value="HAD-like"/>
    <property type="match status" value="1"/>
</dbReference>
<organism evidence="8 9">
    <name type="scientific">Puniceicoccus vermicola</name>
    <dbReference type="NCBI Taxonomy" id="388746"/>
    <lineage>
        <taxon>Bacteria</taxon>
        <taxon>Pseudomonadati</taxon>
        <taxon>Verrucomicrobiota</taxon>
        <taxon>Opitutia</taxon>
        <taxon>Puniceicoccales</taxon>
        <taxon>Puniceicoccaceae</taxon>
        <taxon>Puniceicoccus</taxon>
    </lineage>
</organism>
<feature type="binding site" evidence="7">
    <location>
        <position position="20"/>
    </location>
    <ligand>
        <name>Mg(2+)</name>
        <dbReference type="ChEBI" id="CHEBI:18420"/>
    </ligand>
</feature>
<keyword evidence="6 7" id="KW-0460">Magnesium</keyword>
<comment type="cofactor">
    <cofactor evidence="1 7">
        <name>Mg(2+)</name>
        <dbReference type="ChEBI" id="CHEBI:18420"/>
    </cofactor>
</comment>
<dbReference type="InterPro" id="IPR050793">
    <property type="entry name" value="CMP-NeuNAc_synthase"/>
</dbReference>
<dbReference type="PANTHER" id="PTHR21485">
    <property type="entry name" value="HAD SUPERFAMILY MEMBERS CMAS AND KDSC"/>
    <property type="match status" value="1"/>
</dbReference>
<evidence type="ECO:0000313" key="8">
    <source>
        <dbReference type="EMBL" id="MBC2602115.1"/>
    </source>
</evidence>
<dbReference type="SFLD" id="SFLDG01138">
    <property type="entry name" value="C1.6.2:_Deoxy-d-mannose-octulo"/>
    <property type="match status" value="1"/>
</dbReference>
<evidence type="ECO:0000256" key="1">
    <source>
        <dbReference type="ARBA" id="ARBA00001946"/>
    </source>
</evidence>
<dbReference type="InterPro" id="IPR010023">
    <property type="entry name" value="KdsC_fam"/>
</dbReference>
<comment type="similarity">
    <text evidence="2">Belongs to the KdsC family.</text>
</comment>
<feature type="binding site" evidence="7">
    <location>
        <position position="22"/>
    </location>
    <ligand>
        <name>substrate</name>
    </ligand>
</feature>
<evidence type="ECO:0000256" key="7">
    <source>
        <dbReference type="PIRSR" id="PIRSR006118-2"/>
    </source>
</evidence>
<dbReference type="PIRSF" id="PIRSF006118">
    <property type="entry name" value="KDO8-P_Ptase"/>
    <property type="match status" value="1"/>
</dbReference>
<dbReference type="Proteomes" id="UP000525652">
    <property type="component" value="Unassembled WGS sequence"/>
</dbReference>
<evidence type="ECO:0000256" key="5">
    <source>
        <dbReference type="ARBA" id="ARBA00022801"/>
    </source>
</evidence>
<keyword evidence="4 7" id="KW-0479">Metal-binding</keyword>
<dbReference type="SFLD" id="SFLDG01136">
    <property type="entry name" value="C1.6:_Phosphoserine_Phosphatas"/>
    <property type="match status" value="1"/>
</dbReference>
<dbReference type="PANTHER" id="PTHR21485:SF3">
    <property type="entry name" value="N-ACYLNEURAMINATE CYTIDYLYLTRANSFERASE"/>
    <property type="match status" value="1"/>
</dbReference>
<dbReference type="EMBL" id="JACHVA010000082">
    <property type="protein sequence ID" value="MBC2602115.1"/>
    <property type="molecule type" value="Genomic_DNA"/>
</dbReference>
<accession>A0A7X1B092</accession>
<keyword evidence="9" id="KW-1185">Reference proteome</keyword>
<sequence length="170" mass="18558">MKPNEGETMDWGRIKVLLLDSDGVLTDGGVYLPETGGPEIRRFDIKDGFGIARLLKDGFPIGVISRSPSTPVQTRCEKLGIPHIYLGAKDKVACAKKILDQLKLDWSDAAFMGDDVPDLPLLQKVAFPLTPLNGAEEIREATKWVSRFPGGGGAVREACDHIFRARQAKA</sequence>
<dbReference type="GO" id="GO:0008781">
    <property type="term" value="F:N-acylneuraminate cytidylyltransferase activity"/>
    <property type="evidence" value="ECO:0007669"/>
    <property type="project" value="TreeGrafter"/>
</dbReference>
<keyword evidence="5" id="KW-0378">Hydrolase</keyword>
<comment type="caution">
    <text evidence="8">The sequence shown here is derived from an EMBL/GenBank/DDBJ whole genome shotgun (WGS) entry which is preliminary data.</text>
</comment>
<dbReference type="SFLD" id="SFLDS00003">
    <property type="entry name" value="Haloacid_Dehalogenase"/>
    <property type="match status" value="1"/>
</dbReference>
<dbReference type="Gene3D" id="3.40.50.1000">
    <property type="entry name" value="HAD superfamily/HAD-like"/>
    <property type="match status" value="1"/>
</dbReference>
<name>A0A7X1B092_9BACT</name>
<dbReference type="AlphaFoldDB" id="A0A7X1B092"/>
<dbReference type="InterPro" id="IPR023214">
    <property type="entry name" value="HAD_sf"/>
</dbReference>
<proteinExistence type="inferred from homology"/>
<feature type="binding site" evidence="7">
    <location>
        <position position="114"/>
    </location>
    <ligand>
        <name>Mg(2+)</name>
        <dbReference type="ChEBI" id="CHEBI:18420"/>
    </ligand>
</feature>
<dbReference type="NCBIfam" id="TIGR01670">
    <property type="entry name" value="KdsC-phosphatas"/>
    <property type="match status" value="1"/>
</dbReference>
<reference evidence="8 9" key="1">
    <citation type="submission" date="2020-07" db="EMBL/GenBank/DDBJ databases">
        <authorList>
            <person name="Feng X."/>
        </authorList>
    </citation>
    <scope>NUCLEOTIDE SEQUENCE [LARGE SCALE GENOMIC DNA]</scope>
    <source>
        <strain evidence="8 9">JCM14086</strain>
    </source>
</reference>
<dbReference type="GO" id="GO:0046872">
    <property type="term" value="F:metal ion binding"/>
    <property type="evidence" value="ECO:0007669"/>
    <property type="project" value="UniProtKB-KW"/>
</dbReference>